<evidence type="ECO:0000256" key="1">
    <source>
        <dbReference type="ARBA" id="ARBA00004141"/>
    </source>
</evidence>
<evidence type="ECO:0000256" key="7">
    <source>
        <dbReference type="SAM" id="MobiDB-lite"/>
    </source>
</evidence>
<feature type="domain" description="Glycosyltransferase 2-like" evidence="9">
    <location>
        <begin position="222"/>
        <end position="404"/>
    </location>
</feature>
<comment type="caution">
    <text evidence="10">The sequence shown here is derived from an EMBL/GenBank/DDBJ whole genome shotgun (WGS) entry which is preliminary data.</text>
</comment>
<dbReference type="Proteomes" id="UP000664203">
    <property type="component" value="Unassembled WGS sequence"/>
</dbReference>
<feature type="region of interest" description="Disordered" evidence="7">
    <location>
        <begin position="1"/>
        <end position="32"/>
    </location>
</feature>
<dbReference type="OrthoDB" id="72851at2759"/>
<sequence>MEVRKRFSHSEKSGYSIATHTPAYPPQSEASKRQRALKTATQLASPALVTTLAYFAYRVWCGLPHSGSPNVSLAGDAWVRWMFLGVEMGFSLSNTLKYLVVSRARDRLLWRTPLRLQQDKVPTVDVLLPCCGENLDVISDTIKACVVSDYPPDRFRVFVLDDGNSTQIERLVEEIRGWASKLWPVEILYAARQKKTQWLKAANLNFGLELARRSAQGPGEFVAVLDIDMIPEPAWLRALVPHMLQDDRLGLVSSPQRFYNIPKGSNVITHIDEYMDLFAIVQDSLQSAYCTGSGFLARRAALDSLDGFPTESIQDDILVSLHLRAKEWKVTFVQEDQQYGQRPATLGSFTKQWVRWMAGALDMVLVLRSPHLQSLPSEQRRTGSALVFTVFLSTITVALSMVGLLLTLLISGNHSFIFYNSPNELRNVLGLACLARATGFLFDFFISKSTGFRVGWVPLSDVWLLPYRIQGLMVASLRRLGVPERFVAAGAQLNEANPRGEPLVKRLKMVLWDSYAIIHLVYFVSLVGGLWNALPGPVTAWSLLSVVKAIASPTPALMSSIMYPPFLQFLYICCTQSFVPIGYALNPDKVIDREALLFRDEDGVAHPTNEAKDLKRTAALLGSCGLFFVVLGWYGLAAVLLWLR</sequence>
<feature type="transmembrane region" description="Helical" evidence="8">
    <location>
        <begin position="566"/>
        <end position="585"/>
    </location>
</feature>
<feature type="compositionally biased region" description="Basic and acidic residues" evidence="7">
    <location>
        <begin position="1"/>
        <end position="12"/>
    </location>
</feature>
<dbReference type="InterPro" id="IPR001173">
    <property type="entry name" value="Glyco_trans_2-like"/>
</dbReference>
<dbReference type="PANTHER" id="PTHR43867">
    <property type="entry name" value="CELLULOSE SYNTHASE CATALYTIC SUBUNIT A [UDP-FORMING]"/>
    <property type="match status" value="1"/>
</dbReference>
<evidence type="ECO:0000256" key="2">
    <source>
        <dbReference type="ARBA" id="ARBA00022676"/>
    </source>
</evidence>
<name>A0A8H3ERU8_9LECA</name>
<feature type="transmembrane region" description="Helical" evidence="8">
    <location>
        <begin position="385"/>
        <end position="408"/>
    </location>
</feature>
<organism evidence="10 11">
    <name type="scientific">Alectoria fallacina</name>
    <dbReference type="NCBI Taxonomy" id="1903189"/>
    <lineage>
        <taxon>Eukaryota</taxon>
        <taxon>Fungi</taxon>
        <taxon>Dikarya</taxon>
        <taxon>Ascomycota</taxon>
        <taxon>Pezizomycotina</taxon>
        <taxon>Lecanoromycetes</taxon>
        <taxon>OSLEUM clade</taxon>
        <taxon>Lecanoromycetidae</taxon>
        <taxon>Lecanorales</taxon>
        <taxon>Lecanorineae</taxon>
        <taxon>Parmeliaceae</taxon>
        <taxon>Alectoria</taxon>
    </lineage>
</organism>
<feature type="transmembrane region" description="Helical" evidence="8">
    <location>
        <begin position="618"/>
        <end position="643"/>
    </location>
</feature>
<dbReference type="AlphaFoldDB" id="A0A8H3ERU8"/>
<evidence type="ECO:0000256" key="6">
    <source>
        <dbReference type="ARBA" id="ARBA00023136"/>
    </source>
</evidence>
<feature type="transmembrane region" description="Helical" evidence="8">
    <location>
        <begin position="428"/>
        <end position="446"/>
    </location>
</feature>
<feature type="transmembrane region" description="Helical" evidence="8">
    <location>
        <begin position="77"/>
        <end position="101"/>
    </location>
</feature>
<keyword evidence="2" id="KW-0328">Glycosyltransferase</keyword>
<keyword evidence="4 8" id="KW-0812">Transmembrane</keyword>
<dbReference type="GO" id="GO:0016757">
    <property type="term" value="F:glycosyltransferase activity"/>
    <property type="evidence" value="ECO:0007669"/>
    <property type="project" value="UniProtKB-KW"/>
</dbReference>
<keyword evidence="11" id="KW-1185">Reference proteome</keyword>
<keyword evidence="5 8" id="KW-1133">Transmembrane helix</keyword>
<dbReference type="InterPro" id="IPR029044">
    <property type="entry name" value="Nucleotide-diphossugar_trans"/>
</dbReference>
<dbReference type="InterPro" id="IPR050321">
    <property type="entry name" value="Glycosyltr_2/OpgH_subfam"/>
</dbReference>
<evidence type="ECO:0000256" key="8">
    <source>
        <dbReference type="SAM" id="Phobius"/>
    </source>
</evidence>
<dbReference type="SUPFAM" id="SSF53448">
    <property type="entry name" value="Nucleotide-diphospho-sugar transferases"/>
    <property type="match status" value="1"/>
</dbReference>
<dbReference type="CDD" id="cd06421">
    <property type="entry name" value="CESA_CelA_like"/>
    <property type="match status" value="1"/>
</dbReference>
<accession>A0A8H3ERU8</accession>
<protein>
    <recommendedName>
        <fullName evidence="9">Glycosyltransferase 2-like domain-containing protein</fullName>
    </recommendedName>
</protein>
<keyword evidence="6 8" id="KW-0472">Membrane</keyword>
<proteinExistence type="predicted"/>
<evidence type="ECO:0000256" key="4">
    <source>
        <dbReference type="ARBA" id="ARBA00022692"/>
    </source>
</evidence>
<evidence type="ECO:0000256" key="5">
    <source>
        <dbReference type="ARBA" id="ARBA00022989"/>
    </source>
</evidence>
<evidence type="ECO:0000313" key="11">
    <source>
        <dbReference type="Proteomes" id="UP000664203"/>
    </source>
</evidence>
<dbReference type="Gene3D" id="3.90.550.10">
    <property type="entry name" value="Spore Coat Polysaccharide Biosynthesis Protein SpsA, Chain A"/>
    <property type="match status" value="1"/>
</dbReference>
<comment type="subcellular location">
    <subcellularLocation>
        <location evidence="1">Membrane</location>
        <topology evidence="1">Multi-pass membrane protein</topology>
    </subcellularLocation>
</comment>
<evidence type="ECO:0000256" key="3">
    <source>
        <dbReference type="ARBA" id="ARBA00022679"/>
    </source>
</evidence>
<evidence type="ECO:0000313" key="10">
    <source>
        <dbReference type="EMBL" id="CAF9910500.1"/>
    </source>
</evidence>
<feature type="transmembrane region" description="Helical" evidence="8">
    <location>
        <begin position="40"/>
        <end position="57"/>
    </location>
</feature>
<dbReference type="PANTHER" id="PTHR43867:SF2">
    <property type="entry name" value="CELLULOSE SYNTHASE CATALYTIC SUBUNIT A [UDP-FORMING]"/>
    <property type="match status" value="1"/>
</dbReference>
<evidence type="ECO:0000259" key="9">
    <source>
        <dbReference type="Pfam" id="PF13632"/>
    </source>
</evidence>
<dbReference type="Pfam" id="PF13632">
    <property type="entry name" value="Glyco_trans_2_3"/>
    <property type="match status" value="1"/>
</dbReference>
<feature type="transmembrane region" description="Helical" evidence="8">
    <location>
        <begin position="515"/>
        <end position="534"/>
    </location>
</feature>
<keyword evidence="3" id="KW-0808">Transferase</keyword>
<reference evidence="10" key="1">
    <citation type="submission" date="2021-03" db="EMBL/GenBank/DDBJ databases">
        <authorList>
            <person name="Tagirdzhanova G."/>
        </authorList>
    </citation>
    <scope>NUCLEOTIDE SEQUENCE</scope>
</reference>
<gene>
    <name evidence="10" type="ORF">ALECFALPRED_006612</name>
</gene>
<dbReference type="EMBL" id="CAJPDR010000042">
    <property type="protein sequence ID" value="CAF9910500.1"/>
    <property type="molecule type" value="Genomic_DNA"/>
</dbReference>
<dbReference type="GO" id="GO:0016020">
    <property type="term" value="C:membrane"/>
    <property type="evidence" value="ECO:0007669"/>
    <property type="project" value="UniProtKB-SubCell"/>
</dbReference>